<comment type="caution">
    <text evidence="1">The sequence shown here is derived from an EMBL/GenBank/DDBJ whole genome shotgun (WGS) entry which is preliminary data.</text>
</comment>
<protein>
    <submittedName>
        <fullName evidence="1">Uncharacterized protein</fullName>
    </submittedName>
</protein>
<gene>
    <name evidence="1" type="ORF">H2198_004358</name>
</gene>
<evidence type="ECO:0000313" key="1">
    <source>
        <dbReference type="EMBL" id="KAJ9657347.1"/>
    </source>
</evidence>
<reference evidence="1" key="1">
    <citation type="submission" date="2022-10" db="EMBL/GenBank/DDBJ databases">
        <title>Culturing micro-colonial fungi from biological soil crusts in the Mojave desert and describing Neophaeococcomyces mojavensis, and introducing the new genera and species Taxawa tesnikishii.</title>
        <authorList>
            <person name="Kurbessoian T."/>
            <person name="Stajich J.E."/>
        </authorList>
    </citation>
    <scope>NUCLEOTIDE SEQUENCE</scope>
    <source>
        <strain evidence="1">JES_112</strain>
    </source>
</reference>
<dbReference type="EMBL" id="JAPDRQ010000065">
    <property type="protein sequence ID" value="KAJ9657347.1"/>
    <property type="molecule type" value="Genomic_DNA"/>
</dbReference>
<dbReference type="Proteomes" id="UP001172386">
    <property type="component" value="Unassembled WGS sequence"/>
</dbReference>
<name>A0ACC3A8P7_9EURO</name>
<evidence type="ECO:0000313" key="2">
    <source>
        <dbReference type="Proteomes" id="UP001172386"/>
    </source>
</evidence>
<organism evidence="1 2">
    <name type="scientific">Neophaeococcomyces mojaviensis</name>
    <dbReference type="NCBI Taxonomy" id="3383035"/>
    <lineage>
        <taxon>Eukaryota</taxon>
        <taxon>Fungi</taxon>
        <taxon>Dikarya</taxon>
        <taxon>Ascomycota</taxon>
        <taxon>Pezizomycotina</taxon>
        <taxon>Eurotiomycetes</taxon>
        <taxon>Chaetothyriomycetidae</taxon>
        <taxon>Chaetothyriales</taxon>
        <taxon>Chaetothyriales incertae sedis</taxon>
        <taxon>Neophaeococcomyces</taxon>
    </lineage>
</organism>
<accession>A0ACC3A8P7</accession>
<sequence>MENDQRPYQAVRVDLVGIEKGLDRFTKDGSTHLPPVSRWRNNLTALSQHGNLFFVASDDCVAVYQPEFPYQTLRRQPVLLIQPNLENRYARGFMSSRRDGVEAHCINQLMIGDLGSQEILLLATDSGNVVAYYTVDVVKAIDCAPEPSPEQSASHLTSLRPFFRHWVRQSAWGLDIHKEARMIAVSANTPSRAQPALTEDPSATVTVFAFGLSKGSDHDDSNGDSDSNVEEDEWAEWHAHPDAKEPKRDRNYKVVLAGMNGHGNNIPNISFVNTTEDHEGTWLLSTDITGTMKLWRIWKGTCFRSWYFGDQENSVGPFLHAHYPGWAVAALDVNSFRPTNTDHEFIGASRAPVYHGHHDRGPSFSLTNVIRRHIPGYSHYHPTHPDAVIEDSTAEEDQIHNGDGDDESDIEEDLMEDIQSLAPISVPDFDVNFAFDNQYSQPRNMIQDVEAFGEVRYTLETDFSSDDDTEEDEREGEDDFMDDDESQSSLTSNPRMRQVIARKVTPIQSNVKVPVIAMLHCGDAHIRMLSGPRARFPHLFCANILRQRIPADLVQTNIQALEFIHMDRLNMLHKIPELGVVLVATQTGRVAVLALTRRHDGILGFRVDWVLPTKRQETRGLRPNLCALIGMAIGPVQGRWLPEFSKSDNDDRPHPQDGLIDGVWTSFDPDMVTLRCSPTPSEKKAWKNGDGPDPKVEHRSWRKTPGEIPSWRAIENSRRYRIMLTYSDMSVLTYEIWRDVENSDKP</sequence>
<proteinExistence type="predicted"/>
<keyword evidence="2" id="KW-1185">Reference proteome</keyword>